<evidence type="ECO:0000313" key="2">
    <source>
        <dbReference type="EMBL" id="AQQ59982.1"/>
    </source>
</evidence>
<dbReference type="AlphaFoldDB" id="A0A1Q2LJ81"/>
<dbReference type="KEGG" id="hbl:XJ32_07645"/>
<feature type="domain" description="Bacteriophage T5 Orf172 DNA-binding" evidence="1">
    <location>
        <begin position="3"/>
        <end position="75"/>
    </location>
</feature>
<evidence type="ECO:0000259" key="1">
    <source>
        <dbReference type="Pfam" id="PF10544"/>
    </source>
</evidence>
<protein>
    <submittedName>
        <fullName evidence="2">DNA methyltransferase</fullName>
    </submittedName>
</protein>
<dbReference type="RefSeq" id="WP_077388901.1">
    <property type="nucleotide sequence ID" value="NZ_CP019645.1"/>
</dbReference>
<proteinExistence type="predicted"/>
<dbReference type="GO" id="GO:0008168">
    <property type="term" value="F:methyltransferase activity"/>
    <property type="evidence" value="ECO:0007669"/>
    <property type="project" value="UniProtKB-KW"/>
</dbReference>
<name>A0A1Q2LJ81_9HELI</name>
<organism evidence="2 3">
    <name type="scientific">Helicobacter bilis</name>
    <dbReference type="NCBI Taxonomy" id="37372"/>
    <lineage>
        <taxon>Bacteria</taxon>
        <taxon>Pseudomonadati</taxon>
        <taxon>Campylobacterota</taxon>
        <taxon>Epsilonproteobacteria</taxon>
        <taxon>Campylobacterales</taxon>
        <taxon>Helicobacteraceae</taxon>
        <taxon>Helicobacter</taxon>
    </lineage>
</organism>
<accession>A0A1Q2LJ81</accession>
<dbReference type="Proteomes" id="UP000188298">
    <property type="component" value="Chromosome"/>
</dbReference>
<dbReference type="InterPro" id="IPR018306">
    <property type="entry name" value="Phage_T5_Orf172_DNA-bd"/>
</dbReference>
<dbReference type="EMBL" id="CP019645">
    <property type="protein sequence ID" value="AQQ59982.1"/>
    <property type="molecule type" value="Genomic_DNA"/>
</dbReference>
<dbReference type="GO" id="GO:0032259">
    <property type="term" value="P:methylation"/>
    <property type="evidence" value="ECO:0007669"/>
    <property type="project" value="UniProtKB-KW"/>
</dbReference>
<dbReference type="Pfam" id="PF13651">
    <property type="entry name" value="EcoRI_methylase"/>
    <property type="match status" value="1"/>
</dbReference>
<gene>
    <name evidence="2" type="ORF">XJ32_07645</name>
</gene>
<evidence type="ECO:0000313" key="3">
    <source>
        <dbReference type="Proteomes" id="UP000188298"/>
    </source>
</evidence>
<sequence length="428" mass="50157">MKQYLYIIQASKEPSKCKIGITNDLERRLKEYNSITGISLDNTYSYLFTCEVSDMRQIEQDIKNQFPHLREYRSREIYFFNQSLFDMYVDFIQSHPCFLAKSNTKESKKQTIIKPANTPTMKERGVTRKLLLDKAMRIKDDEFYTRMEDVEKELSMYPTKIWKDKVVFCNCDDAIGSNRDYTDSSAFSLYFIKHFFRLKLKKLICTHYGSRADLFNAGTQGYIFTKEGARELLNTPKGYNGGFEETESLRILNEEADIVCTNPPFSRAAEYWQILISSKKKFIIISNITNCITPSFIPYFADKKAWAGYTRVDWYLNPKRVPVQAAGHFFTNFPIKDRPTKSRLKFMPLIEIPDVYRIFDDSGVLLVDRSYIPNDYDKPFAVSARQILNGVLECGFKIILKEQYFPYIKGKKKFARVLIQKIQDQDDK</sequence>
<keyword evidence="2" id="KW-0489">Methyltransferase</keyword>
<dbReference type="InterPro" id="IPR025247">
    <property type="entry name" value="EcoRI-like_methylase"/>
</dbReference>
<keyword evidence="2" id="KW-0808">Transferase</keyword>
<dbReference type="Pfam" id="PF10544">
    <property type="entry name" value="T5orf172"/>
    <property type="match status" value="1"/>
</dbReference>
<reference evidence="2 3" key="1">
    <citation type="submission" date="2017-02" db="EMBL/GenBank/DDBJ databases">
        <title>Whole genome sequencing of Helicobacter bilis strain AAQJH.</title>
        <authorList>
            <person name="Conlan S."/>
            <person name="Thomas P.J."/>
            <person name="Mullikin J."/>
            <person name="Palmore T.N."/>
            <person name="Frank K.M."/>
            <person name="Segre J.A."/>
        </authorList>
    </citation>
    <scope>NUCLEOTIDE SEQUENCE [LARGE SCALE GENOMIC DNA]</scope>
    <source>
        <strain evidence="2 3">AAQJH</strain>
    </source>
</reference>